<organism evidence="3 4">
    <name type="scientific">Raoultella terrigena</name>
    <name type="common">Klebsiella terrigena</name>
    <dbReference type="NCBI Taxonomy" id="577"/>
    <lineage>
        <taxon>Bacteria</taxon>
        <taxon>Pseudomonadati</taxon>
        <taxon>Pseudomonadota</taxon>
        <taxon>Gammaproteobacteria</taxon>
        <taxon>Enterobacterales</taxon>
        <taxon>Enterobacteriaceae</taxon>
        <taxon>Klebsiella/Raoultella group</taxon>
        <taxon>Raoultella</taxon>
    </lineage>
</organism>
<sequence>MRILKCYLANNSNGRFVTTKEASARTDTWTCASCGCTLILYSSETDAPWFEHDQRTVSINVLMNCTHLDPEVKAEARRNKLRRFISRLDSTMTVQDWYCVWCGTHYKGEKLCIKCGTGIYSIEESTWQKNYT</sequence>
<feature type="domain" description="DUF3279" evidence="1">
    <location>
        <begin position="94"/>
        <end position="128"/>
    </location>
</feature>
<evidence type="ECO:0000259" key="1">
    <source>
        <dbReference type="Pfam" id="PF11682"/>
    </source>
</evidence>
<accession>A0A3P8KIT4</accession>
<gene>
    <name evidence="3" type="ORF">NCTC13098_05639</name>
</gene>
<dbReference type="EMBL" id="LR131271">
    <property type="protein sequence ID" value="VDR29235.1"/>
    <property type="molecule type" value="Genomic_DNA"/>
</dbReference>
<dbReference type="Proteomes" id="UP000274346">
    <property type="component" value="Chromosome"/>
</dbReference>
<dbReference type="InterPro" id="IPR057150">
    <property type="entry name" value="DUF7828"/>
</dbReference>
<dbReference type="InterPro" id="IPR021696">
    <property type="entry name" value="DUF3279"/>
</dbReference>
<proteinExistence type="predicted"/>
<evidence type="ECO:0000313" key="4">
    <source>
        <dbReference type="Proteomes" id="UP000274346"/>
    </source>
</evidence>
<dbReference type="Pfam" id="PF11682">
    <property type="entry name" value="Zn_ribbon_11"/>
    <property type="match status" value="1"/>
</dbReference>
<reference evidence="3 4" key="1">
    <citation type="submission" date="2018-12" db="EMBL/GenBank/DDBJ databases">
        <authorList>
            <consortium name="Pathogen Informatics"/>
        </authorList>
    </citation>
    <scope>NUCLEOTIDE SEQUENCE [LARGE SCALE GENOMIC DNA]</scope>
    <source>
        <strain evidence="3 4">NCTC13098</strain>
    </source>
</reference>
<dbReference type="Pfam" id="PF25165">
    <property type="entry name" value="DUF7828"/>
    <property type="match status" value="1"/>
</dbReference>
<dbReference type="AlphaFoldDB" id="A0A3P8KIT4"/>
<name>A0A3P8KIT4_RAOTE</name>
<evidence type="ECO:0000259" key="2">
    <source>
        <dbReference type="Pfam" id="PF25165"/>
    </source>
</evidence>
<dbReference type="KEGG" id="rtg:NCTC13098_05639"/>
<evidence type="ECO:0000313" key="3">
    <source>
        <dbReference type="EMBL" id="VDR29235.1"/>
    </source>
</evidence>
<feature type="domain" description="DUF7828" evidence="2">
    <location>
        <begin position="3"/>
        <end position="86"/>
    </location>
</feature>
<protein>
    <submittedName>
        <fullName evidence="3">Protein of uncharacterized function (DUF3279)</fullName>
    </submittedName>
</protein>